<dbReference type="Proteomes" id="UP000006591">
    <property type="component" value="Chromosome 9"/>
</dbReference>
<keyword evidence="2" id="KW-1185">Reference proteome</keyword>
<name>A0A0E0IIS0_ORYNI</name>
<accession>A0A0E0IIS0</accession>
<proteinExistence type="predicted"/>
<dbReference type="EnsemblPlants" id="ONIVA09G07770.1">
    <property type="protein sequence ID" value="ONIVA09G07770.1"/>
    <property type="gene ID" value="ONIVA09G07770"/>
</dbReference>
<reference evidence="1" key="1">
    <citation type="submission" date="2015-04" db="UniProtKB">
        <authorList>
            <consortium name="EnsemblPlants"/>
        </authorList>
    </citation>
    <scope>IDENTIFICATION</scope>
    <source>
        <strain evidence="1">SL10</strain>
    </source>
</reference>
<sequence length="222" mass="25894">MNGPAQKNRGLEHRRPATTWSGGPLLCCYQSDNRGLGVRHTFGYQTGQEDIRLGLAAWHRTSTGILDLYSLRPKKKTNPGFPCQRGREYDAMTNNAWIEDIRQGLTIQLIQEYVCVWKVLHREEIVFQEGTEDTIHWLWTATGSAQLNYSMQFTGRTKSESADLFWHEIGQKIRPQHFLNVTSDHLRINLWHEQTGQSDKLHKKGLCARLFYWHYGKFLRIH</sequence>
<organism evidence="1">
    <name type="scientific">Oryza nivara</name>
    <name type="common">Indian wild rice</name>
    <name type="synonym">Oryza sativa f. spontanea</name>
    <dbReference type="NCBI Taxonomy" id="4536"/>
    <lineage>
        <taxon>Eukaryota</taxon>
        <taxon>Viridiplantae</taxon>
        <taxon>Streptophyta</taxon>
        <taxon>Embryophyta</taxon>
        <taxon>Tracheophyta</taxon>
        <taxon>Spermatophyta</taxon>
        <taxon>Magnoliopsida</taxon>
        <taxon>Liliopsida</taxon>
        <taxon>Poales</taxon>
        <taxon>Poaceae</taxon>
        <taxon>BOP clade</taxon>
        <taxon>Oryzoideae</taxon>
        <taxon>Oryzeae</taxon>
        <taxon>Oryzinae</taxon>
        <taxon>Oryza</taxon>
    </lineage>
</organism>
<dbReference type="HOGENOM" id="CLU_1247099_0_0_1"/>
<dbReference type="Gramene" id="ONIVA09G07770.1">
    <property type="protein sequence ID" value="ONIVA09G07770.1"/>
    <property type="gene ID" value="ONIVA09G07770"/>
</dbReference>
<protein>
    <submittedName>
        <fullName evidence="1">Uncharacterized protein</fullName>
    </submittedName>
</protein>
<dbReference type="AlphaFoldDB" id="A0A0E0IIS0"/>
<reference evidence="1" key="2">
    <citation type="submission" date="2018-04" db="EMBL/GenBank/DDBJ databases">
        <title>OnivRS2 (Oryza nivara Reference Sequence Version 2).</title>
        <authorList>
            <person name="Zhang J."/>
            <person name="Kudrna D."/>
            <person name="Lee S."/>
            <person name="Talag J."/>
            <person name="Rajasekar S."/>
            <person name="Welchert J."/>
            <person name="Hsing Y.-I."/>
            <person name="Wing R.A."/>
        </authorList>
    </citation>
    <scope>NUCLEOTIDE SEQUENCE [LARGE SCALE GENOMIC DNA]</scope>
    <source>
        <strain evidence="1">SL10</strain>
    </source>
</reference>
<evidence type="ECO:0000313" key="1">
    <source>
        <dbReference type="EnsemblPlants" id="ONIVA09G07770.1"/>
    </source>
</evidence>
<evidence type="ECO:0000313" key="2">
    <source>
        <dbReference type="Proteomes" id="UP000006591"/>
    </source>
</evidence>